<reference evidence="2 3" key="1">
    <citation type="submission" date="2015-02" db="EMBL/GenBank/DDBJ databases">
        <title>Draft genome sequences of ten Microbacterium spp. with emphasis on heavy metal contaminated environments.</title>
        <authorList>
            <person name="Corretto E."/>
        </authorList>
    </citation>
    <scope>NUCLEOTIDE SEQUENCE [LARGE SCALE GENOMIC DNA]</scope>
    <source>
        <strain evidence="2 3">BEL163</strain>
    </source>
</reference>
<keyword evidence="1" id="KW-0732">Signal</keyword>
<evidence type="ECO:0000313" key="2">
    <source>
        <dbReference type="EMBL" id="KJL22905.1"/>
    </source>
</evidence>
<protein>
    <submittedName>
        <fullName evidence="2">Uncharacterized protein</fullName>
    </submittedName>
</protein>
<accession>A0A0F0KS09</accession>
<dbReference type="AlphaFoldDB" id="A0A0F0KS09"/>
<sequence length="55" mass="5966">MNALMALLFVAVLTIAAASALLAAAPQALLDWFEDRRLVREEVRERLNSNPEGGA</sequence>
<dbReference type="EMBL" id="JYIV01000024">
    <property type="protein sequence ID" value="KJL22905.1"/>
    <property type="molecule type" value="Genomic_DNA"/>
</dbReference>
<evidence type="ECO:0000313" key="3">
    <source>
        <dbReference type="Proteomes" id="UP000033725"/>
    </source>
</evidence>
<feature type="signal peptide" evidence="1">
    <location>
        <begin position="1"/>
        <end position="23"/>
    </location>
</feature>
<dbReference type="PATRIC" id="fig|82380.10.peg.1659"/>
<proteinExistence type="predicted"/>
<name>A0A0F0KS09_9MICO</name>
<organism evidence="2 3">
    <name type="scientific">Microbacterium oxydans</name>
    <dbReference type="NCBI Taxonomy" id="82380"/>
    <lineage>
        <taxon>Bacteria</taxon>
        <taxon>Bacillati</taxon>
        <taxon>Actinomycetota</taxon>
        <taxon>Actinomycetes</taxon>
        <taxon>Micrococcales</taxon>
        <taxon>Microbacteriaceae</taxon>
        <taxon>Microbacterium</taxon>
    </lineage>
</organism>
<feature type="chain" id="PRO_5038816198" evidence="1">
    <location>
        <begin position="24"/>
        <end position="55"/>
    </location>
</feature>
<dbReference type="RefSeq" id="WP_156149136.1">
    <property type="nucleotide sequence ID" value="NZ_JYIV01000024.1"/>
</dbReference>
<comment type="caution">
    <text evidence="2">The sequence shown here is derived from an EMBL/GenBank/DDBJ whole genome shotgun (WGS) entry which is preliminary data.</text>
</comment>
<dbReference type="Proteomes" id="UP000033725">
    <property type="component" value="Unassembled WGS sequence"/>
</dbReference>
<evidence type="ECO:0000256" key="1">
    <source>
        <dbReference type="SAM" id="SignalP"/>
    </source>
</evidence>
<gene>
    <name evidence="2" type="ORF">RN51_01650</name>
</gene>